<organism evidence="4">
    <name type="scientific">Hymenolepis diminuta</name>
    <name type="common">Rat tapeworm</name>
    <dbReference type="NCBI Taxonomy" id="6216"/>
    <lineage>
        <taxon>Eukaryota</taxon>
        <taxon>Metazoa</taxon>
        <taxon>Spiralia</taxon>
        <taxon>Lophotrochozoa</taxon>
        <taxon>Platyhelminthes</taxon>
        <taxon>Cestoda</taxon>
        <taxon>Eucestoda</taxon>
        <taxon>Cyclophyllidea</taxon>
        <taxon>Hymenolepididae</taxon>
        <taxon>Hymenolepis</taxon>
    </lineage>
</organism>
<sequence>MKAQNSFEQANDAGEHKDPLLDSSWCSAPLNATQRPLAHSAHDLRFLEQKRNSGEVDLTSGDRRAVIRVRKGRQLFDSDTGRSHSECVPSKRSPSGNHLAVPASSISSSQSQRHSNSSPDSTECYDAAFRKPPEPLQDFITKNRKRPMKGWHERFFSLSNGCLSYGKNYSMVS</sequence>
<gene>
    <name evidence="2" type="ORF">HDID_LOCUS2831</name>
</gene>
<protein>
    <submittedName>
        <fullName evidence="4">PH domain-containing protein</fullName>
    </submittedName>
</protein>
<reference evidence="4" key="1">
    <citation type="submission" date="2016-04" db="UniProtKB">
        <authorList>
            <consortium name="WormBaseParasite"/>
        </authorList>
    </citation>
    <scope>IDENTIFICATION</scope>
</reference>
<evidence type="ECO:0000313" key="3">
    <source>
        <dbReference type="Proteomes" id="UP000274504"/>
    </source>
</evidence>
<dbReference type="Proteomes" id="UP000274504">
    <property type="component" value="Unassembled WGS sequence"/>
</dbReference>
<evidence type="ECO:0000313" key="4">
    <source>
        <dbReference type="WBParaSite" id="HDID_0000283301-mRNA-1"/>
    </source>
</evidence>
<feature type="compositionally biased region" description="Basic and acidic residues" evidence="1">
    <location>
        <begin position="74"/>
        <end position="85"/>
    </location>
</feature>
<feature type="region of interest" description="Disordered" evidence="1">
    <location>
        <begin position="71"/>
        <end position="128"/>
    </location>
</feature>
<evidence type="ECO:0000313" key="2">
    <source>
        <dbReference type="EMBL" id="VDL22699.1"/>
    </source>
</evidence>
<feature type="region of interest" description="Disordered" evidence="1">
    <location>
        <begin position="1"/>
        <end position="27"/>
    </location>
</feature>
<reference evidence="2 3" key="2">
    <citation type="submission" date="2018-11" db="EMBL/GenBank/DDBJ databases">
        <authorList>
            <consortium name="Pathogen Informatics"/>
        </authorList>
    </citation>
    <scope>NUCLEOTIDE SEQUENCE [LARGE SCALE GENOMIC DNA]</scope>
</reference>
<dbReference type="OrthoDB" id="6287160at2759"/>
<accession>A0A158QDD7</accession>
<dbReference type="WBParaSite" id="HDID_0000283301-mRNA-1">
    <property type="protein sequence ID" value="HDID_0000283301-mRNA-1"/>
    <property type="gene ID" value="HDID_0000283301"/>
</dbReference>
<name>A0A158QDD7_HYMDI</name>
<dbReference type="AlphaFoldDB" id="A0A158QDD7"/>
<dbReference type="EMBL" id="UYSG01000751">
    <property type="protein sequence ID" value="VDL22699.1"/>
    <property type="molecule type" value="Genomic_DNA"/>
</dbReference>
<dbReference type="SUPFAM" id="SSF50729">
    <property type="entry name" value="PH domain-like"/>
    <property type="match status" value="1"/>
</dbReference>
<proteinExistence type="predicted"/>
<feature type="compositionally biased region" description="Low complexity" evidence="1">
    <location>
        <begin position="104"/>
        <end position="121"/>
    </location>
</feature>
<evidence type="ECO:0000256" key="1">
    <source>
        <dbReference type="SAM" id="MobiDB-lite"/>
    </source>
</evidence>